<keyword evidence="4 7" id="KW-0479">Metal-binding</keyword>
<dbReference type="InterPro" id="IPR016066">
    <property type="entry name" value="A-D-PHexomutase_CS"/>
</dbReference>
<evidence type="ECO:0000256" key="3">
    <source>
        <dbReference type="ARBA" id="ARBA00022553"/>
    </source>
</evidence>
<proteinExistence type="inferred from homology"/>
<dbReference type="Proteomes" id="UP000268192">
    <property type="component" value="Chromosome"/>
</dbReference>
<gene>
    <name evidence="11" type="ORF">D5400_06295</name>
</gene>
<evidence type="ECO:0000259" key="10">
    <source>
        <dbReference type="Pfam" id="PF02880"/>
    </source>
</evidence>
<evidence type="ECO:0000256" key="7">
    <source>
        <dbReference type="RuleBase" id="RU004326"/>
    </source>
</evidence>
<evidence type="ECO:0000313" key="12">
    <source>
        <dbReference type="Proteomes" id="UP000268192"/>
    </source>
</evidence>
<protein>
    <submittedName>
        <fullName evidence="11">Phosphomannomutase</fullName>
    </submittedName>
</protein>
<dbReference type="OrthoDB" id="9803322at2"/>
<evidence type="ECO:0000256" key="2">
    <source>
        <dbReference type="ARBA" id="ARBA00010231"/>
    </source>
</evidence>
<dbReference type="Gene3D" id="3.40.120.10">
    <property type="entry name" value="Alpha-D-Glucose-1,6-Bisphosphate, subunit A, domain 3"/>
    <property type="match status" value="3"/>
</dbReference>
<feature type="domain" description="Alpha-D-phosphohexomutase alpha/beta/alpha" evidence="8">
    <location>
        <begin position="5"/>
        <end position="137"/>
    </location>
</feature>
<evidence type="ECO:0000256" key="1">
    <source>
        <dbReference type="ARBA" id="ARBA00001946"/>
    </source>
</evidence>
<feature type="domain" description="Alpha-D-phosphohexomutase alpha/beta/alpha" evidence="9">
    <location>
        <begin position="159"/>
        <end position="256"/>
    </location>
</feature>
<dbReference type="Pfam" id="PF02880">
    <property type="entry name" value="PGM_PMM_III"/>
    <property type="match status" value="1"/>
</dbReference>
<dbReference type="InterPro" id="IPR005844">
    <property type="entry name" value="A-D-PHexomutase_a/b/a-I"/>
</dbReference>
<evidence type="ECO:0000259" key="9">
    <source>
        <dbReference type="Pfam" id="PF02879"/>
    </source>
</evidence>
<keyword evidence="6" id="KW-0413">Isomerase</keyword>
<dbReference type="PANTHER" id="PTHR42946">
    <property type="entry name" value="PHOSPHOHEXOSE MUTASE"/>
    <property type="match status" value="1"/>
</dbReference>
<evidence type="ECO:0000313" key="11">
    <source>
        <dbReference type="EMBL" id="AZN70936.1"/>
    </source>
</evidence>
<dbReference type="GO" id="GO:0000287">
    <property type="term" value="F:magnesium ion binding"/>
    <property type="evidence" value="ECO:0007669"/>
    <property type="project" value="InterPro"/>
</dbReference>
<dbReference type="InterPro" id="IPR005846">
    <property type="entry name" value="A-D-PHexomutase_a/b/a-III"/>
</dbReference>
<dbReference type="GO" id="GO:0004615">
    <property type="term" value="F:phosphomannomutase activity"/>
    <property type="evidence" value="ECO:0007669"/>
    <property type="project" value="TreeGrafter"/>
</dbReference>
<dbReference type="PROSITE" id="PS00710">
    <property type="entry name" value="PGM_PMM"/>
    <property type="match status" value="1"/>
</dbReference>
<organism evidence="11 12">
    <name type="scientific">Georhizobium profundi</name>
    <dbReference type="NCBI Taxonomy" id="2341112"/>
    <lineage>
        <taxon>Bacteria</taxon>
        <taxon>Pseudomonadati</taxon>
        <taxon>Pseudomonadota</taxon>
        <taxon>Alphaproteobacteria</taxon>
        <taxon>Hyphomicrobiales</taxon>
        <taxon>Rhizobiaceae</taxon>
        <taxon>Georhizobium</taxon>
    </lineage>
</organism>
<dbReference type="InterPro" id="IPR016055">
    <property type="entry name" value="A-D-PHexomutase_a/b/a-I/II/III"/>
</dbReference>
<keyword evidence="12" id="KW-1185">Reference proteome</keyword>
<evidence type="ECO:0000256" key="6">
    <source>
        <dbReference type="ARBA" id="ARBA00023235"/>
    </source>
</evidence>
<keyword evidence="5 7" id="KW-0460">Magnesium</keyword>
<dbReference type="PANTHER" id="PTHR42946:SF1">
    <property type="entry name" value="PHOSPHOGLUCOMUTASE (ALPHA-D-GLUCOSE-1,6-BISPHOSPHATE-DEPENDENT)"/>
    <property type="match status" value="1"/>
</dbReference>
<feature type="domain" description="Alpha-D-phosphohexomutase alpha/beta/alpha" evidence="10">
    <location>
        <begin position="261"/>
        <end position="373"/>
    </location>
</feature>
<dbReference type="KEGG" id="abaw:D5400_06295"/>
<name>A0A3Q8XPU2_9HYPH</name>
<sequence length="480" mass="49890">MSEAVKFGTSGVRGLADRLLGGDAGIYTRAFIEHLMRSGLVAAGGSIAVGEDLRPSSAAIGEAVCAAIFQAGLKPVRCGAVPTPALACFAMGRGMAAIMVTGSHIPADRNGLKFYRPDGEIDKQDEAAIMQILAEQSSHAVGAHSTGEVAAAEADALAFYRDRYRGFLPDAALAGRRVGIWEQSSVARSLLGEIVTSSGGEPVLLGRSAQFVPVDTEALGATDAARLAAWIVSEQLDLMISTDADADRPLVIDEKGRQVRGDALGLIAAKILNAGSVVTPVTSSSGIEAGLSAPVLRTRVGSPFVIAGMAEAVSAGHRNVVGFEANGGFLTGSDITYSGHVLPALPTRDALLPILCIFIAMGETGAAASEIVSGLGLPVALSDRLQNYPIAKGQTLMRRLADDAAFCEQFLDGLGAVEGKDATDGVKFFLAERMILHLRPSGNAPEMRCYVEAPNRDAAEALLTEGLRRLKAFALVGVEH</sequence>
<evidence type="ECO:0000256" key="4">
    <source>
        <dbReference type="ARBA" id="ARBA00022723"/>
    </source>
</evidence>
<dbReference type="AlphaFoldDB" id="A0A3Q8XPU2"/>
<dbReference type="SUPFAM" id="SSF53738">
    <property type="entry name" value="Phosphoglucomutase, first 3 domains"/>
    <property type="match status" value="3"/>
</dbReference>
<reference evidence="11 12" key="1">
    <citation type="submission" date="2018-09" db="EMBL/GenBank/DDBJ databases">
        <title>Marinorhizobium profundi gen. nov., sp. nov., isolated from a deep-sea sediment sample from the New Britain Trench and proposal of Marinorhizobiaceae fam. nov. in the order Rhizobiales of the class Alphaproteobacteria.</title>
        <authorList>
            <person name="Cao J."/>
        </authorList>
    </citation>
    <scope>NUCLEOTIDE SEQUENCE [LARGE SCALE GENOMIC DNA]</scope>
    <source>
        <strain evidence="11 12">WS11</strain>
    </source>
</reference>
<dbReference type="Pfam" id="PF02878">
    <property type="entry name" value="PGM_PMM_I"/>
    <property type="match status" value="1"/>
</dbReference>
<dbReference type="Gene3D" id="3.30.310.50">
    <property type="entry name" value="Alpha-D-phosphohexomutase, C-terminal domain"/>
    <property type="match status" value="1"/>
</dbReference>
<dbReference type="InterPro" id="IPR036900">
    <property type="entry name" value="A-D-PHexomutase_C_sf"/>
</dbReference>
<comment type="cofactor">
    <cofactor evidence="1">
        <name>Mg(2+)</name>
        <dbReference type="ChEBI" id="CHEBI:18420"/>
    </cofactor>
</comment>
<keyword evidence="3" id="KW-0597">Phosphoprotein</keyword>
<evidence type="ECO:0000259" key="8">
    <source>
        <dbReference type="Pfam" id="PF02878"/>
    </source>
</evidence>
<dbReference type="GO" id="GO:0005975">
    <property type="term" value="P:carbohydrate metabolic process"/>
    <property type="evidence" value="ECO:0007669"/>
    <property type="project" value="InterPro"/>
</dbReference>
<dbReference type="InterPro" id="IPR005845">
    <property type="entry name" value="A-D-PHexomutase_a/b/a-II"/>
</dbReference>
<dbReference type="EMBL" id="CP032509">
    <property type="protein sequence ID" value="AZN70936.1"/>
    <property type="molecule type" value="Genomic_DNA"/>
</dbReference>
<evidence type="ECO:0000256" key="5">
    <source>
        <dbReference type="ARBA" id="ARBA00022842"/>
    </source>
</evidence>
<dbReference type="InterPro" id="IPR050060">
    <property type="entry name" value="Phosphoglucosamine_mutase"/>
</dbReference>
<dbReference type="Pfam" id="PF02879">
    <property type="entry name" value="PGM_PMM_II"/>
    <property type="match status" value="1"/>
</dbReference>
<dbReference type="SUPFAM" id="SSF55957">
    <property type="entry name" value="Phosphoglucomutase, C-terminal domain"/>
    <property type="match status" value="1"/>
</dbReference>
<accession>A0A3Q8XPU2</accession>
<comment type="similarity">
    <text evidence="2 7">Belongs to the phosphohexose mutase family.</text>
</comment>